<evidence type="ECO:0000256" key="2">
    <source>
        <dbReference type="ARBA" id="ARBA00005364"/>
    </source>
</evidence>
<feature type="region of interest" description="Disordered" evidence="9">
    <location>
        <begin position="294"/>
        <end position="357"/>
    </location>
</feature>
<reference evidence="12" key="1">
    <citation type="submission" date="2021-04" db="EMBL/GenBank/DDBJ databases">
        <authorList>
            <consortium name="Wellcome Sanger Institute Data Sharing"/>
        </authorList>
    </citation>
    <scope>NUCLEOTIDE SEQUENCE [LARGE SCALE GENOMIC DNA]</scope>
</reference>
<comment type="catalytic activity">
    <reaction evidence="8">
        <text>Ca(2+)(out) + K(+)(out) + 4 Na(+)(in) = Ca(2+)(in) + K(+)(in) + 4 Na(+)(out)</text>
        <dbReference type="Rhea" id="RHEA:69967"/>
        <dbReference type="ChEBI" id="CHEBI:29101"/>
        <dbReference type="ChEBI" id="CHEBI:29103"/>
        <dbReference type="ChEBI" id="CHEBI:29108"/>
    </reaction>
</comment>
<dbReference type="Gene3D" id="1.20.1420.30">
    <property type="entry name" value="NCX, central ion-binding region"/>
    <property type="match status" value="2"/>
</dbReference>
<protein>
    <submittedName>
        <fullName evidence="12">Sodium/potassium/calcium exchanger 3-like</fullName>
    </submittedName>
</protein>
<comment type="subcellular location">
    <subcellularLocation>
        <location evidence="1">Membrane</location>
        <topology evidence="1">Multi-pass membrane protein</topology>
    </subcellularLocation>
</comment>
<dbReference type="NCBIfam" id="TIGR00367">
    <property type="entry name" value="calcium/sodium antiporter"/>
    <property type="match status" value="1"/>
</dbReference>
<dbReference type="Proteomes" id="UP000472265">
    <property type="component" value="Chromosome 15"/>
</dbReference>
<evidence type="ECO:0000256" key="9">
    <source>
        <dbReference type="SAM" id="MobiDB-lite"/>
    </source>
</evidence>
<feature type="domain" description="Sodium/calcium exchanger membrane region" evidence="11">
    <location>
        <begin position="399"/>
        <end position="548"/>
    </location>
</feature>
<dbReference type="GO" id="GO:0005886">
    <property type="term" value="C:plasma membrane"/>
    <property type="evidence" value="ECO:0007669"/>
    <property type="project" value="TreeGrafter"/>
</dbReference>
<dbReference type="GO" id="GO:0006874">
    <property type="term" value="P:intracellular calcium ion homeostasis"/>
    <property type="evidence" value="ECO:0007669"/>
    <property type="project" value="TreeGrafter"/>
</dbReference>
<dbReference type="Pfam" id="PF01699">
    <property type="entry name" value="Na_Ca_ex"/>
    <property type="match status" value="2"/>
</dbReference>
<dbReference type="InterPro" id="IPR004837">
    <property type="entry name" value="NaCa_Exmemb"/>
</dbReference>
<reference evidence="12" key="3">
    <citation type="submission" date="2025-09" db="UniProtKB">
        <authorList>
            <consortium name="Ensembl"/>
        </authorList>
    </citation>
    <scope>IDENTIFICATION</scope>
</reference>
<feature type="transmembrane region" description="Helical" evidence="10">
    <location>
        <begin position="398"/>
        <end position="420"/>
    </location>
</feature>
<dbReference type="PANTHER" id="PTHR10846">
    <property type="entry name" value="SODIUM/POTASSIUM/CALCIUM EXCHANGER"/>
    <property type="match status" value="1"/>
</dbReference>
<dbReference type="InterPro" id="IPR044880">
    <property type="entry name" value="NCX_ion-bd_dom_sf"/>
</dbReference>
<feature type="transmembrane region" description="Helical" evidence="10">
    <location>
        <begin position="66"/>
        <end position="84"/>
    </location>
</feature>
<keyword evidence="13" id="KW-1185">Reference proteome</keyword>
<evidence type="ECO:0000256" key="1">
    <source>
        <dbReference type="ARBA" id="ARBA00004141"/>
    </source>
</evidence>
<evidence type="ECO:0000256" key="10">
    <source>
        <dbReference type="SAM" id="Phobius"/>
    </source>
</evidence>
<keyword evidence="3" id="KW-0050">Antiport</keyword>
<gene>
    <name evidence="12" type="primary">slc24a3</name>
</gene>
<dbReference type="GO" id="GO:0008273">
    <property type="term" value="F:calcium, potassium:sodium antiporter activity"/>
    <property type="evidence" value="ECO:0007669"/>
    <property type="project" value="TreeGrafter"/>
</dbReference>
<keyword evidence="6 10" id="KW-1133">Transmembrane helix</keyword>
<evidence type="ECO:0000256" key="4">
    <source>
        <dbReference type="ARBA" id="ARBA00022568"/>
    </source>
</evidence>
<feature type="transmembrane region" description="Helical" evidence="10">
    <location>
        <begin position="5"/>
        <end position="27"/>
    </location>
</feature>
<keyword evidence="7 10" id="KW-0472">Membrane</keyword>
<keyword evidence="4" id="KW-0406">Ion transport</keyword>
<feature type="compositionally biased region" description="Acidic residues" evidence="9">
    <location>
        <begin position="330"/>
        <end position="354"/>
    </location>
</feature>
<dbReference type="FunFam" id="1.20.1420.30:FF:000005">
    <property type="entry name" value="sodium/potassium/calcium exchanger 3 isoform X1"/>
    <property type="match status" value="1"/>
</dbReference>
<keyword evidence="4" id="KW-0813">Transport</keyword>
<sequence length="566" mass="62567">IRCIFLCLLTGFKMVSFGFIAVPILFIDTPALPMYIKFSGRFDFSLSIHEFPRDYFTNQERMDGAVGLHVLCAVYMFYALALVCDDYFVPSLEKICERLQLSEDVAGATFMAAGSSAPELFTSVIGVFITKGDVGVGTIVGSAVFNILCIIGVCGIFAVQTIRLSCWPLLRDSVYYTLSITALIVVRNSLMMNSYIVRFLERRKKNSSTLRNGAASNAELDDGCDATAVLLKKANHHRKPSVLMVDELLSAYPHQLTFSEAGMRIMITSHFSPRTRLTMASRMLITERQRLINTRTLTNGDSDVPAKGGSRRGVENGLSGAERGARQDEAGNETENEDNENNENDEEEEEEEGEGPFVPHQCPAGVCNKLKWLLAWPLCLLLYFTVPNCSTPRWDNWFMLSFACSTLWIAGFSYIMVWMVTVIGFTLGIPDVIMGITFLAAGTSVPDCMASLIVARQGMGDMAVSNSIGSNVFDILVGLGLPWSLKTLAISYGTDIKLNSKGLIFSVGLLLASVFITVLGVHLNKWTLDKRLGFTCLLLYSVFLCFSCLIEYNIFTFVNLPTCRDD</sequence>
<dbReference type="GeneTree" id="ENSGT01030000234532"/>
<keyword evidence="5 10" id="KW-0812">Transmembrane</keyword>
<name>A0A671W318_SPAAU</name>
<dbReference type="AlphaFoldDB" id="A0A671W318"/>
<comment type="similarity">
    <text evidence="2">Belongs to the Ca(2+):cation antiporter (CaCA) (TC 2.A.19) family. SLC24A subfamily.</text>
</comment>
<evidence type="ECO:0000256" key="5">
    <source>
        <dbReference type="ARBA" id="ARBA00022692"/>
    </source>
</evidence>
<evidence type="ECO:0000313" key="13">
    <source>
        <dbReference type="Proteomes" id="UP000472265"/>
    </source>
</evidence>
<accession>A0A671W318</accession>
<dbReference type="PANTHER" id="PTHR10846:SF42">
    <property type="entry name" value="SODIUM_POTASSIUM_CALCIUM EXCHANGER 3"/>
    <property type="match status" value="1"/>
</dbReference>
<feature type="transmembrane region" description="Helical" evidence="10">
    <location>
        <begin position="174"/>
        <end position="196"/>
    </location>
</feature>
<reference evidence="12" key="2">
    <citation type="submission" date="2025-08" db="UniProtKB">
        <authorList>
            <consortium name="Ensembl"/>
        </authorList>
    </citation>
    <scope>IDENTIFICATION</scope>
</reference>
<evidence type="ECO:0000313" key="12">
    <source>
        <dbReference type="Ensembl" id="ENSSAUP00010033240.1"/>
    </source>
</evidence>
<organism evidence="12 13">
    <name type="scientific">Sparus aurata</name>
    <name type="common">Gilthead sea bream</name>
    <dbReference type="NCBI Taxonomy" id="8175"/>
    <lineage>
        <taxon>Eukaryota</taxon>
        <taxon>Metazoa</taxon>
        <taxon>Chordata</taxon>
        <taxon>Craniata</taxon>
        <taxon>Vertebrata</taxon>
        <taxon>Euteleostomi</taxon>
        <taxon>Actinopterygii</taxon>
        <taxon>Neopterygii</taxon>
        <taxon>Teleostei</taxon>
        <taxon>Neoteleostei</taxon>
        <taxon>Acanthomorphata</taxon>
        <taxon>Eupercaria</taxon>
        <taxon>Spariformes</taxon>
        <taxon>Sparidae</taxon>
        <taxon>Sparus</taxon>
    </lineage>
</organism>
<proteinExistence type="inferred from homology"/>
<feature type="transmembrane region" description="Helical" evidence="10">
    <location>
        <begin position="462"/>
        <end position="483"/>
    </location>
</feature>
<evidence type="ECO:0000256" key="3">
    <source>
        <dbReference type="ARBA" id="ARBA00022449"/>
    </source>
</evidence>
<evidence type="ECO:0000259" key="11">
    <source>
        <dbReference type="Pfam" id="PF01699"/>
    </source>
</evidence>
<dbReference type="FunFam" id="1.20.1420.30:FF:000037">
    <property type="entry name" value="Predicted protein"/>
    <property type="match status" value="1"/>
</dbReference>
<feature type="transmembrane region" description="Helical" evidence="10">
    <location>
        <begin position="503"/>
        <end position="523"/>
    </location>
</feature>
<evidence type="ECO:0000256" key="8">
    <source>
        <dbReference type="ARBA" id="ARBA00033627"/>
    </source>
</evidence>
<dbReference type="GO" id="GO:0005262">
    <property type="term" value="F:calcium channel activity"/>
    <property type="evidence" value="ECO:0007669"/>
    <property type="project" value="TreeGrafter"/>
</dbReference>
<keyword evidence="4" id="KW-0106">Calcium</keyword>
<dbReference type="InterPro" id="IPR004481">
    <property type="entry name" value="K/Na/Ca-exchanger"/>
</dbReference>
<keyword evidence="4" id="KW-0109">Calcium transport</keyword>
<feature type="transmembrane region" description="Helical" evidence="10">
    <location>
        <begin position="135"/>
        <end position="162"/>
    </location>
</feature>
<feature type="domain" description="Sodium/calcium exchanger membrane region" evidence="11">
    <location>
        <begin position="70"/>
        <end position="188"/>
    </location>
</feature>
<feature type="transmembrane region" description="Helical" evidence="10">
    <location>
        <begin position="432"/>
        <end position="455"/>
    </location>
</feature>
<dbReference type="Ensembl" id="ENSSAUT00010035022.1">
    <property type="protein sequence ID" value="ENSSAUP00010033240.1"/>
    <property type="gene ID" value="ENSSAUG00010013859.1"/>
</dbReference>
<feature type="transmembrane region" description="Helical" evidence="10">
    <location>
        <begin position="535"/>
        <end position="555"/>
    </location>
</feature>
<evidence type="ECO:0000256" key="6">
    <source>
        <dbReference type="ARBA" id="ARBA00022989"/>
    </source>
</evidence>
<evidence type="ECO:0000256" key="7">
    <source>
        <dbReference type="ARBA" id="ARBA00023136"/>
    </source>
</evidence>